<keyword evidence="2" id="KW-1185">Reference proteome</keyword>
<organism evidence="1 2">
    <name type="scientific">Chaetomium tenue</name>
    <dbReference type="NCBI Taxonomy" id="1854479"/>
    <lineage>
        <taxon>Eukaryota</taxon>
        <taxon>Fungi</taxon>
        <taxon>Dikarya</taxon>
        <taxon>Ascomycota</taxon>
        <taxon>Pezizomycotina</taxon>
        <taxon>Sordariomycetes</taxon>
        <taxon>Sordariomycetidae</taxon>
        <taxon>Sordariales</taxon>
        <taxon>Chaetomiaceae</taxon>
        <taxon>Chaetomium</taxon>
    </lineage>
</organism>
<keyword evidence="1" id="KW-0378">Hydrolase</keyword>
<evidence type="ECO:0000313" key="1">
    <source>
        <dbReference type="EMBL" id="KAH6617398.1"/>
    </source>
</evidence>
<comment type="caution">
    <text evidence="1">The sequence shown here is derived from an EMBL/GenBank/DDBJ whole genome shotgun (WGS) entry which is preliminary data.</text>
</comment>
<sequence>MGATYSYNLVQPGDGCDSLATRCGITGAQFTEYNPDPALCSTLAPRQPVYCSSGPLPNVSPQPSPDGACAVHVVQKGDTCSDIANNNYITVDDIEQWNLQTWGWEGCRNLQLGPICISTGAPPMPPAVDGVVCGPQVLGTTRPASWSDITMLNPCPLNACCDKWGQCGITPDFCTPTQSSTGAPGTSAPGTNGCISNCGTSIVQGSASGGPLRIGYFEVFGVDRSCLTMDASNLPSGGYTHVHYAFGSITSDFQVDLSAYLTQFEIFASMTGFKRILSFGVSSLDSAPIFRNGVTRPNRQAFAQSVVDAVRQYNLDGVDFDWEYPGAPDVPGTHVDDGQNYFEFLQTIRALLPDGVSLSIAAPASYWYLKGFPIAEISQVVDYVVYMTYDLHGQWDYNKTGANPGCPNGNCLRSHINVAETEYALAMITKAGVPANKVAVGIASYGRSFGMANPGCTGPECLFHGPASTAEEGPCTGTAGYISQAEIDALTSGNTTVSRLLRRGAITTWYDKESDSDMMTYGSGTWVAYMSPATKMSRIDRYAGYGFAGSVEWAVDLAQFVLGQDETHNTLSVAQLESQFTAGLALSNYDTSLFHNYNLTDLATRLEGFKGCNGAQQRAIYSGWQQSWELMNLLYHEARGGIDLNSAAAVEYLGPPAFSKPKKSLYESIFINMNGIQPGWWFNPFQWSLPVRCDDPQLQCPCGGRSDTMAYTIVHDANYKGNPSINFCPSYFSAPTLSTVMEYANTTSQIEVIYADMHMYDPNQALVWYHELLHVDWASGVSTNPSLVPIVDLRLGIRKTKDVIEFKRAYGLKHVKALARFSHSPDWTIKNADSMALYALARYVQHKLGNIYPHLPLAGNPPATVGYPFEVPGYFTIEADVTAELEPGADWEYPLPDSGTRSECDGVIGESASDNAVTLSANFAVQSNYPAEYLSSYSSWASLTPTTTSTAPTAPSQTWHLSIYSKPDCAGDYYSLSGTEMDSPFVKCLALRGGLPRVSDTGPTCSWFTGGGGVWADCSASYLTQPRSWAIRGGTCTAYGNTDCHDDGHSQAYTWTEGCHNYDAAEADTKNWLAVRCGAVHAPDDAVNAHGTPTSLVTVARVKTPSTTTNSTRG</sequence>
<evidence type="ECO:0000313" key="2">
    <source>
        <dbReference type="Proteomes" id="UP000724584"/>
    </source>
</evidence>
<name>A0ACB7NVB7_9PEZI</name>
<proteinExistence type="predicted"/>
<dbReference type="EMBL" id="JAGIZQ010000007">
    <property type="protein sequence ID" value="KAH6617398.1"/>
    <property type="molecule type" value="Genomic_DNA"/>
</dbReference>
<protein>
    <submittedName>
        <fullName evidence="1">Glycoside hydrolase family 18 protein</fullName>
    </submittedName>
</protein>
<dbReference type="Proteomes" id="UP000724584">
    <property type="component" value="Unassembled WGS sequence"/>
</dbReference>
<gene>
    <name evidence="1" type="ORF">F5144DRAFT_520472</name>
</gene>
<reference evidence="1 2" key="1">
    <citation type="journal article" date="2021" name="Nat. Commun.">
        <title>Genetic determinants of endophytism in the Arabidopsis root mycobiome.</title>
        <authorList>
            <person name="Mesny F."/>
            <person name="Miyauchi S."/>
            <person name="Thiergart T."/>
            <person name="Pickel B."/>
            <person name="Atanasova L."/>
            <person name="Karlsson M."/>
            <person name="Huettel B."/>
            <person name="Barry K.W."/>
            <person name="Haridas S."/>
            <person name="Chen C."/>
            <person name="Bauer D."/>
            <person name="Andreopoulos W."/>
            <person name="Pangilinan J."/>
            <person name="LaButti K."/>
            <person name="Riley R."/>
            <person name="Lipzen A."/>
            <person name="Clum A."/>
            <person name="Drula E."/>
            <person name="Henrissat B."/>
            <person name="Kohler A."/>
            <person name="Grigoriev I.V."/>
            <person name="Martin F.M."/>
            <person name="Hacquard S."/>
        </authorList>
    </citation>
    <scope>NUCLEOTIDE SEQUENCE [LARGE SCALE GENOMIC DNA]</scope>
    <source>
        <strain evidence="1 2">MPI-SDFR-AT-0079</strain>
    </source>
</reference>
<accession>A0ACB7NVB7</accession>